<gene>
    <name evidence="9" type="primary">mreC</name>
    <name evidence="8" type="ORF">ERS020247_01212</name>
    <name evidence="9" type="ORF">ERS021757_01599</name>
</gene>
<dbReference type="NCBIfam" id="TIGR00219">
    <property type="entry name" value="mreC"/>
    <property type="match status" value="1"/>
</dbReference>
<dbReference type="Pfam" id="PF04085">
    <property type="entry name" value="MreC"/>
    <property type="match status" value="1"/>
</dbReference>
<name>A0A0T8UCH6_9STRE</name>
<evidence type="ECO:0000256" key="5">
    <source>
        <dbReference type="PIRNR" id="PIRNR038471"/>
    </source>
</evidence>
<dbReference type="Gene3D" id="2.40.10.340">
    <property type="entry name" value="Rod shape-determining protein MreC, domain 1"/>
    <property type="match status" value="1"/>
</dbReference>
<evidence type="ECO:0000256" key="6">
    <source>
        <dbReference type="SAM" id="Coils"/>
    </source>
</evidence>
<dbReference type="PANTHER" id="PTHR34138">
    <property type="entry name" value="CELL SHAPE-DETERMINING PROTEIN MREC"/>
    <property type="match status" value="1"/>
</dbReference>
<evidence type="ECO:0000313" key="10">
    <source>
        <dbReference type="Proteomes" id="UP000041827"/>
    </source>
</evidence>
<sequence>MNRFKKSKYVIIVFVTVLLVSALLATTYSSTIVTKLGDGISLVDRVVQKPFRWFDSVKSDLAHLTRAYNENESLKKQLYQLEVKSNEAESLKTENEQLRQLLDMKSKLQATKTLAADVIMRSPVSWKQELTLDAGRSKGASENMLVIANGGLIGSVSKVEDNSTMVNLLTNTENADKISVKIQHGTTTIYGIIVGYDKENEVLKISQLNSNSDISSGDKVTTGGLGNFNVADIPVGEVVATTHSTDYLTREVTVKLSADTHNVDVIELVGNS</sequence>
<dbReference type="InterPro" id="IPR042175">
    <property type="entry name" value="Cell/Rod_MreC_2"/>
</dbReference>
<dbReference type="Proteomes" id="UP000041827">
    <property type="component" value="Unassembled WGS sequence"/>
</dbReference>
<evidence type="ECO:0000313" key="9">
    <source>
        <dbReference type="EMBL" id="CKB09945.1"/>
    </source>
</evidence>
<feature type="domain" description="Rod shape-determining protein MreC beta-barrel core" evidence="7">
    <location>
        <begin position="118"/>
        <end position="266"/>
    </location>
</feature>
<evidence type="ECO:0000256" key="1">
    <source>
        <dbReference type="ARBA" id="ARBA00009369"/>
    </source>
</evidence>
<dbReference type="PIRSF" id="PIRSF038471">
    <property type="entry name" value="MreC"/>
    <property type="match status" value="1"/>
</dbReference>
<feature type="coiled-coil region" evidence="6">
    <location>
        <begin position="64"/>
        <end position="111"/>
    </location>
</feature>
<proteinExistence type="inferred from homology"/>
<reference evidence="10 11" key="1">
    <citation type="submission" date="2015-03" db="EMBL/GenBank/DDBJ databases">
        <authorList>
            <consortium name="Pathogen Informatics"/>
        </authorList>
    </citation>
    <scope>NUCLEOTIDE SEQUENCE [LARGE SCALE GENOMIC DNA]</scope>
    <source>
        <strain evidence="10">SMRU2248</strain>
        <strain evidence="8 11">SMRU737</strain>
    </source>
</reference>
<comment type="similarity">
    <text evidence="1 5">Belongs to the MreC family.</text>
</comment>
<organism evidence="9 10">
    <name type="scientific">Streptococcus pseudopneumoniae</name>
    <dbReference type="NCBI Taxonomy" id="257758"/>
    <lineage>
        <taxon>Bacteria</taxon>
        <taxon>Bacillati</taxon>
        <taxon>Bacillota</taxon>
        <taxon>Bacilli</taxon>
        <taxon>Lactobacillales</taxon>
        <taxon>Streptococcaceae</taxon>
        <taxon>Streptococcus</taxon>
    </lineage>
</organism>
<dbReference type="PANTHER" id="PTHR34138:SF1">
    <property type="entry name" value="CELL SHAPE-DETERMINING PROTEIN MREC"/>
    <property type="match status" value="1"/>
</dbReference>
<dbReference type="GO" id="GO:0008360">
    <property type="term" value="P:regulation of cell shape"/>
    <property type="evidence" value="ECO:0007669"/>
    <property type="project" value="UniProtKB-KW"/>
</dbReference>
<protein>
    <recommendedName>
        <fullName evidence="2 5">Cell shape-determining protein MreC</fullName>
    </recommendedName>
    <alternativeName>
        <fullName evidence="4 5">Cell shape protein MreC</fullName>
    </alternativeName>
</protein>
<accession>A0A1S9ZE37</accession>
<accession>A0A0T8UCH6</accession>
<comment type="function">
    <text evidence="5">Involved in formation and maintenance of cell shape.</text>
</comment>
<dbReference type="InterPro" id="IPR042177">
    <property type="entry name" value="Cell/Rod_1"/>
</dbReference>
<evidence type="ECO:0000256" key="3">
    <source>
        <dbReference type="ARBA" id="ARBA00022960"/>
    </source>
</evidence>
<dbReference type="InterPro" id="IPR055342">
    <property type="entry name" value="MreC_beta-barrel_core"/>
</dbReference>
<dbReference type="InterPro" id="IPR007221">
    <property type="entry name" value="MreC"/>
</dbReference>
<keyword evidence="3 5" id="KW-0133">Cell shape</keyword>
<evidence type="ECO:0000259" key="7">
    <source>
        <dbReference type="Pfam" id="PF04085"/>
    </source>
</evidence>
<evidence type="ECO:0000256" key="4">
    <source>
        <dbReference type="ARBA" id="ARBA00032089"/>
    </source>
</evidence>
<keyword evidence="6" id="KW-0175">Coiled coil</keyword>
<dbReference type="Gene3D" id="2.40.10.350">
    <property type="entry name" value="Rod shape-determining protein MreC, domain 2"/>
    <property type="match status" value="1"/>
</dbReference>
<dbReference type="RefSeq" id="WP_001078988.1">
    <property type="nucleotide sequence ID" value="NZ_CFGT01000010.1"/>
</dbReference>
<dbReference type="GO" id="GO:0005886">
    <property type="term" value="C:plasma membrane"/>
    <property type="evidence" value="ECO:0007669"/>
    <property type="project" value="TreeGrafter"/>
</dbReference>
<evidence type="ECO:0000313" key="11">
    <source>
        <dbReference type="Proteomes" id="UP000048179"/>
    </source>
</evidence>
<reference evidence="9" key="2">
    <citation type="submission" date="2015-03" db="EMBL/GenBank/DDBJ databases">
        <authorList>
            <person name="Murphy D."/>
        </authorList>
    </citation>
    <scope>NUCLEOTIDE SEQUENCE [LARGE SCALE GENOMIC DNA]</scope>
    <source>
        <strain evidence="9">SMRU2248</strain>
    </source>
</reference>
<dbReference type="EMBL" id="CMJT01000015">
    <property type="protein sequence ID" value="CKB09945.1"/>
    <property type="molecule type" value="Genomic_DNA"/>
</dbReference>
<evidence type="ECO:0000313" key="8">
    <source>
        <dbReference type="EMBL" id="CEY61773.1"/>
    </source>
</evidence>
<dbReference type="Proteomes" id="UP000048179">
    <property type="component" value="Unassembled WGS sequence"/>
</dbReference>
<dbReference type="AlphaFoldDB" id="A0A0T8UCH6"/>
<evidence type="ECO:0000256" key="2">
    <source>
        <dbReference type="ARBA" id="ARBA00013855"/>
    </source>
</evidence>
<dbReference type="EMBL" id="CFGT01000010">
    <property type="protein sequence ID" value="CEY61773.1"/>
    <property type="molecule type" value="Genomic_DNA"/>
</dbReference>